<dbReference type="AlphaFoldDB" id="A0AAV2BKG0"/>
<keyword evidence="2" id="KW-1185">Reference proteome</keyword>
<sequence length="39" mass="4338">MCCEMKKKNKPAVNKNGVAEITAQVSPMKLKCILLLKYA</sequence>
<proteinExistence type="predicted"/>
<evidence type="ECO:0000313" key="1">
    <source>
        <dbReference type="EMBL" id="CAL1295909.1"/>
    </source>
</evidence>
<dbReference type="EMBL" id="CAXIEN010000383">
    <property type="protein sequence ID" value="CAL1295909.1"/>
    <property type="molecule type" value="Genomic_DNA"/>
</dbReference>
<evidence type="ECO:0000313" key="2">
    <source>
        <dbReference type="Proteomes" id="UP001497382"/>
    </source>
</evidence>
<gene>
    <name evidence="1" type="ORF">LARSCL_LOCUS19546</name>
</gene>
<accession>A0AAV2BKG0</accession>
<comment type="caution">
    <text evidence="1">The sequence shown here is derived from an EMBL/GenBank/DDBJ whole genome shotgun (WGS) entry which is preliminary data.</text>
</comment>
<reference evidence="1 2" key="1">
    <citation type="submission" date="2024-04" db="EMBL/GenBank/DDBJ databases">
        <authorList>
            <person name="Rising A."/>
            <person name="Reimegard J."/>
            <person name="Sonavane S."/>
            <person name="Akerstrom W."/>
            <person name="Nylinder S."/>
            <person name="Hedman E."/>
            <person name="Kallberg Y."/>
        </authorList>
    </citation>
    <scope>NUCLEOTIDE SEQUENCE [LARGE SCALE GENOMIC DNA]</scope>
</reference>
<organism evidence="1 2">
    <name type="scientific">Larinioides sclopetarius</name>
    <dbReference type="NCBI Taxonomy" id="280406"/>
    <lineage>
        <taxon>Eukaryota</taxon>
        <taxon>Metazoa</taxon>
        <taxon>Ecdysozoa</taxon>
        <taxon>Arthropoda</taxon>
        <taxon>Chelicerata</taxon>
        <taxon>Arachnida</taxon>
        <taxon>Araneae</taxon>
        <taxon>Araneomorphae</taxon>
        <taxon>Entelegynae</taxon>
        <taxon>Araneoidea</taxon>
        <taxon>Araneidae</taxon>
        <taxon>Larinioides</taxon>
    </lineage>
</organism>
<name>A0AAV2BKG0_9ARAC</name>
<dbReference type="Proteomes" id="UP001497382">
    <property type="component" value="Unassembled WGS sequence"/>
</dbReference>
<protein>
    <submittedName>
        <fullName evidence="1">Uncharacterized protein</fullName>
    </submittedName>
</protein>